<dbReference type="Proteomes" id="UP000225706">
    <property type="component" value="Unassembled WGS sequence"/>
</dbReference>
<name>A0A2B4RNJ4_STYPI</name>
<sequence length="146" mass="16651">MSGKPTPNPTPEPSVDSILHCNVTRVSQSLSSVVEDPDDEVVGSEQMKPFFTRTDVLFIFKFLELPTESATMAAGVFCCDDFRLEGLLHCNVTRYQRPRFRRTTNEASINKDRSVFRILFFGVITICSRYEPKTDLFTRINKAQSF</sequence>
<comment type="caution">
    <text evidence="1">The sequence shown here is derived from an EMBL/GenBank/DDBJ whole genome shotgun (WGS) entry which is preliminary data.</text>
</comment>
<evidence type="ECO:0000313" key="2">
    <source>
        <dbReference type="Proteomes" id="UP000225706"/>
    </source>
</evidence>
<gene>
    <name evidence="1" type="ORF">AWC38_SpisGene16869</name>
</gene>
<proteinExistence type="predicted"/>
<reference evidence="2" key="1">
    <citation type="journal article" date="2017" name="bioRxiv">
        <title>Comparative analysis of the genomes of Stylophora pistillata and Acropora digitifera provides evidence for extensive differences between species of corals.</title>
        <authorList>
            <person name="Voolstra C.R."/>
            <person name="Li Y."/>
            <person name="Liew Y.J."/>
            <person name="Baumgarten S."/>
            <person name="Zoccola D."/>
            <person name="Flot J.-F."/>
            <person name="Tambutte S."/>
            <person name="Allemand D."/>
            <person name="Aranda M."/>
        </authorList>
    </citation>
    <scope>NUCLEOTIDE SEQUENCE [LARGE SCALE GENOMIC DNA]</scope>
</reference>
<dbReference type="EMBL" id="LSMT01000395">
    <property type="protein sequence ID" value="PFX18746.1"/>
    <property type="molecule type" value="Genomic_DNA"/>
</dbReference>
<keyword evidence="2" id="KW-1185">Reference proteome</keyword>
<protein>
    <submittedName>
        <fullName evidence="1">Uncharacterized protein</fullName>
    </submittedName>
</protein>
<dbReference type="AlphaFoldDB" id="A0A2B4RNJ4"/>
<evidence type="ECO:0000313" key="1">
    <source>
        <dbReference type="EMBL" id="PFX18746.1"/>
    </source>
</evidence>
<organism evidence="1 2">
    <name type="scientific">Stylophora pistillata</name>
    <name type="common">Smooth cauliflower coral</name>
    <dbReference type="NCBI Taxonomy" id="50429"/>
    <lineage>
        <taxon>Eukaryota</taxon>
        <taxon>Metazoa</taxon>
        <taxon>Cnidaria</taxon>
        <taxon>Anthozoa</taxon>
        <taxon>Hexacorallia</taxon>
        <taxon>Scleractinia</taxon>
        <taxon>Astrocoeniina</taxon>
        <taxon>Pocilloporidae</taxon>
        <taxon>Stylophora</taxon>
    </lineage>
</organism>
<accession>A0A2B4RNJ4</accession>